<dbReference type="Proteomes" id="UP001430953">
    <property type="component" value="Unassembled WGS sequence"/>
</dbReference>
<organism evidence="2 3">
    <name type="scientific">Cardiocondyla obscurior</name>
    <dbReference type="NCBI Taxonomy" id="286306"/>
    <lineage>
        <taxon>Eukaryota</taxon>
        <taxon>Metazoa</taxon>
        <taxon>Ecdysozoa</taxon>
        <taxon>Arthropoda</taxon>
        <taxon>Hexapoda</taxon>
        <taxon>Insecta</taxon>
        <taxon>Pterygota</taxon>
        <taxon>Neoptera</taxon>
        <taxon>Endopterygota</taxon>
        <taxon>Hymenoptera</taxon>
        <taxon>Apocrita</taxon>
        <taxon>Aculeata</taxon>
        <taxon>Formicoidea</taxon>
        <taxon>Formicidae</taxon>
        <taxon>Myrmicinae</taxon>
        <taxon>Cardiocondyla</taxon>
    </lineage>
</organism>
<dbReference type="AlphaFoldDB" id="A0AAW2EFB0"/>
<name>A0AAW2EFB0_9HYME</name>
<evidence type="ECO:0000313" key="3">
    <source>
        <dbReference type="Proteomes" id="UP001430953"/>
    </source>
</evidence>
<accession>A0AAW2EFB0</accession>
<evidence type="ECO:0000256" key="1">
    <source>
        <dbReference type="SAM" id="MobiDB-lite"/>
    </source>
</evidence>
<feature type="compositionally biased region" description="Low complexity" evidence="1">
    <location>
        <begin position="77"/>
        <end position="87"/>
    </location>
</feature>
<reference evidence="2 3" key="1">
    <citation type="submission" date="2023-03" db="EMBL/GenBank/DDBJ databases">
        <title>High recombination rates correlate with genetic variation in Cardiocondyla obscurior ants.</title>
        <authorList>
            <person name="Errbii M."/>
        </authorList>
    </citation>
    <scope>NUCLEOTIDE SEQUENCE [LARGE SCALE GENOMIC DNA]</scope>
    <source>
        <strain evidence="2">Alpha-2009</strain>
        <tissue evidence="2">Whole body</tissue>
    </source>
</reference>
<feature type="compositionally biased region" description="Low complexity" evidence="1">
    <location>
        <begin position="95"/>
        <end position="109"/>
    </location>
</feature>
<feature type="compositionally biased region" description="Low complexity" evidence="1">
    <location>
        <begin position="116"/>
        <end position="138"/>
    </location>
</feature>
<gene>
    <name evidence="2" type="ORF">PUN28_017985</name>
</gene>
<comment type="caution">
    <text evidence="2">The sequence shown here is derived from an EMBL/GenBank/DDBJ whole genome shotgun (WGS) entry which is preliminary data.</text>
</comment>
<evidence type="ECO:0000313" key="2">
    <source>
        <dbReference type="EMBL" id="KAL0102414.1"/>
    </source>
</evidence>
<sequence>MDDEYSICDSSLCTPTQGNKSVSLNEFTDFCNRHSQIFNDSTEKANPSPLQTSTASRVMELSEDSAAAQKLTDKLFSSSTNSLSNSASDRKRSIDSINNNNKSSLNYNVSKKHAQASKNSSLPALPSSSQSGRSSFPSVQYSNID</sequence>
<feature type="compositionally biased region" description="Polar residues" evidence="1">
    <location>
        <begin position="39"/>
        <end position="56"/>
    </location>
</feature>
<proteinExistence type="predicted"/>
<dbReference type="EMBL" id="JADYXP020000022">
    <property type="protein sequence ID" value="KAL0102414.1"/>
    <property type="molecule type" value="Genomic_DNA"/>
</dbReference>
<keyword evidence="3" id="KW-1185">Reference proteome</keyword>
<feature type="region of interest" description="Disordered" evidence="1">
    <location>
        <begin position="39"/>
        <end position="145"/>
    </location>
</feature>
<protein>
    <submittedName>
        <fullName evidence="2">Uncharacterized protein</fullName>
    </submittedName>
</protein>